<proteinExistence type="predicted"/>
<dbReference type="Proteomes" id="UP000287651">
    <property type="component" value="Unassembled WGS sequence"/>
</dbReference>
<gene>
    <name evidence="2" type="ORF">B296_00052914</name>
</gene>
<comment type="caution">
    <text evidence="2">The sequence shown here is derived from an EMBL/GenBank/DDBJ whole genome shotgun (WGS) entry which is preliminary data.</text>
</comment>
<protein>
    <submittedName>
        <fullName evidence="2">Uncharacterized protein</fullName>
    </submittedName>
</protein>
<sequence length="156" mass="17257">MSLHKTHSLVNIPFSWENQPGISKMTPHAEGSSVREHVRLPPPPPCRSDSPKPSAHGMYVPLPPCAFQPPPRQVLTKKEEGEDPFLAAYRECTRSRKQGKAAGMERKRDVWAVLERVGLGSSCRSSSGVREGVILRLKEPKSGLGNSKGKKKNHIF</sequence>
<evidence type="ECO:0000313" key="2">
    <source>
        <dbReference type="EMBL" id="RRT34948.1"/>
    </source>
</evidence>
<dbReference type="PANTHER" id="PTHR33696:SF23">
    <property type="entry name" value="OS03G0674900 PROTEIN"/>
    <property type="match status" value="1"/>
</dbReference>
<dbReference type="AlphaFoldDB" id="A0A426X658"/>
<dbReference type="PANTHER" id="PTHR33696">
    <property type="entry name" value="T22J18.15-RELATED"/>
    <property type="match status" value="1"/>
</dbReference>
<accession>A0A426X658</accession>
<dbReference type="EMBL" id="AMZH03025817">
    <property type="protein sequence ID" value="RRT34948.1"/>
    <property type="molecule type" value="Genomic_DNA"/>
</dbReference>
<evidence type="ECO:0000313" key="3">
    <source>
        <dbReference type="Proteomes" id="UP000287651"/>
    </source>
</evidence>
<organism evidence="2 3">
    <name type="scientific">Ensete ventricosum</name>
    <name type="common">Abyssinian banana</name>
    <name type="synonym">Musa ensete</name>
    <dbReference type="NCBI Taxonomy" id="4639"/>
    <lineage>
        <taxon>Eukaryota</taxon>
        <taxon>Viridiplantae</taxon>
        <taxon>Streptophyta</taxon>
        <taxon>Embryophyta</taxon>
        <taxon>Tracheophyta</taxon>
        <taxon>Spermatophyta</taxon>
        <taxon>Magnoliopsida</taxon>
        <taxon>Liliopsida</taxon>
        <taxon>Zingiberales</taxon>
        <taxon>Musaceae</taxon>
        <taxon>Ensete</taxon>
    </lineage>
</organism>
<feature type="region of interest" description="Disordered" evidence="1">
    <location>
        <begin position="17"/>
        <end position="63"/>
    </location>
</feature>
<evidence type="ECO:0000256" key="1">
    <source>
        <dbReference type="SAM" id="MobiDB-lite"/>
    </source>
</evidence>
<name>A0A426X658_ENSVE</name>
<reference evidence="2 3" key="1">
    <citation type="journal article" date="2014" name="Agronomy (Basel)">
        <title>A Draft Genome Sequence for Ensete ventricosum, the Drought-Tolerant Tree Against Hunger.</title>
        <authorList>
            <person name="Harrison J."/>
            <person name="Moore K.A."/>
            <person name="Paszkiewicz K."/>
            <person name="Jones T."/>
            <person name="Grant M."/>
            <person name="Ambacheew D."/>
            <person name="Muzemil S."/>
            <person name="Studholme D.J."/>
        </authorList>
    </citation>
    <scope>NUCLEOTIDE SEQUENCE [LARGE SCALE GENOMIC DNA]</scope>
</reference>